<keyword evidence="2" id="KW-0949">S-adenosyl-L-methionine</keyword>
<protein>
    <submittedName>
        <fullName evidence="7">Pyruvate formate lyase activating enzyme</fullName>
    </submittedName>
</protein>
<dbReference type="Gene3D" id="3.20.20.70">
    <property type="entry name" value="Aldolase class I"/>
    <property type="match status" value="1"/>
</dbReference>
<keyword evidence="7" id="KW-0456">Lyase</keyword>
<evidence type="ECO:0000313" key="7">
    <source>
        <dbReference type="EMBL" id="SCY93721.1"/>
    </source>
</evidence>
<evidence type="ECO:0000256" key="3">
    <source>
        <dbReference type="ARBA" id="ARBA00022723"/>
    </source>
</evidence>
<keyword evidence="8" id="KW-1185">Reference proteome</keyword>
<dbReference type="RefSeq" id="WP_091146065.1">
    <property type="nucleotide sequence ID" value="NZ_FMVF01000018.1"/>
</dbReference>
<evidence type="ECO:0000313" key="8">
    <source>
        <dbReference type="Proteomes" id="UP000199354"/>
    </source>
</evidence>
<dbReference type="InterPro" id="IPR012840">
    <property type="entry name" value="NrdG2"/>
</dbReference>
<dbReference type="NCBIfam" id="TIGR02495">
    <property type="entry name" value="NrdG2"/>
    <property type="match status" value="1"/>
</dbReference>
<keyword evidence="5" id="KW-0411">Iron-sulfur</keyword>
<dbReference type="GO" id="GO:0046872">
    <property type="term" value="F:metal ion binding"/>
    <property type="evidence" value="ECO:0007669"/>
    <property type="project" value="UniProtKB-KW"/>
</dbReference>
<dbReference type="SUPFAM" id="SSF102114">
    <property type="entry name" value="Radical SAM enzymes"/>
    <property type="match status" value="1"/>
</dbReference>
<proteinExistence type="predicted"/>
<dbReference type="Pfam" id="PF04055">
    <property type="entry name" value="Radical_SAM"/>
    <property type="match status" value="1"/>
</dbReference>
<dbReference type="PANTHER" id="PTHR11228">
    <property type="entry name" value="RADICAL SAM DOMAIN PROTEIN"/>
    <property type="match status" value="1"/>
</dbReference>
<dbReference type="CDD" id="cd01335">
    <property type="entry name" value="Radical_SAM"/>
    <property type="match status" value="1"/>
</dbReference>
<sequence>MLAKPIYNITPFTLLDYPNHSACIFWYAGCNMRCSYCYNPEIVLGKGKITFPEAISFLKTRQGLLDAVVFSGGECLLHKNSMAQISEIKKLGFLIKIDTNGSKPDVLKQLIAENLVDYVALDFKAIPGKFHQITQSDLFLEFEQSLDILLQSDIQFEVRTTHHSELISDEEMNQMVGYLDSKKYTGNYYIQSFRNHVATLAALPASARIKEKTLASALHFNIVFRNGS</sequence>
<feature type="domain" description="Radical SAM core" evidence="6">
    <location>
        <begin position="16"/>
        <end position="225"/>
    </location>
</feature>
<gene>
    <name evidence="7" type="ORF">SAMN02927903_02996</name>
</gene>
<dbReference type="SFLD" id="SFLDS00029">
    <property type="entry name" value="Radical_SAM"/>
    <property type="match status" value="1"/>
</dbReference>
<dbReference type="InterPro" id="IPR050377">
    <property type="entry name" value="Radical_SAM_PqqE_MftC-like"/>
</dbReference>
<dbReference type="InterPro" id="IPR013785">
    <property type="entry name" value="Aldolase_TIM"/>
</dbReference>
<dbReference type="PANTHER" id="PTHR11228:SF27">
    <property type="entry name" value="GLYCYL-RADICAL ENZYME ACTIVATING ENZYME MJ1227-RELATED"/>
    <property type="match status" value="1"/>
</dbReference>
<evidence type="ECO:0000259" key="6">
    <source>
        <dbReference type="PROSITE" id="PS51918"/>
    </source>
</evidence>
<keyword evidence="4" id="KW-0408">Iron</keyword>
<dbReference type="SFLD" id="SFLDG01067">
    <property type="entry name" value="SPASM/twitch_domain_containing"/>
    <property type="match status" value="1"/>
</dbReference>
<dbReference type="OrthoDB" id="9782387at2"/>
<dbReference type="InterPro" id="IPR058240">
    <property type="entry name" value="rSAM_sf"/>
</dbReference>
<dbReference type="InterPro" id="IPR007197">
    <property type="entry name" value="rSAM"/>
</dbReference>
<keyword evidence="7" id="KW-0670">Pyruvate</keyword>
<reference evidence="7 8" key="1">
    <citation type="submission" date="2016-10" db="EMBL/GenBank/DDBJ databases">
        <authorList>
            <person name="de Groot N.N."/>
        </authorList>
    </citation>
    <scope>NUCLEOTIDE SEQUENCE [LARGE SCALE GENOMIC DNA]</scope>
    <source>
        <strain evidence="7 8">CGMCC 1.7031</strain>
    </source>
</reference>
<dbReference type="EMBL" id="FMVF01000018">
    <property type="protein sequence ID" value="SCY93721.1"/>
    <property type="molecule type" value="Genomic_DNA"/>
</dbReference>
<dbReference type="GO" id="GO:0016829">
    <property type="term" value="F:lyase activity"/>
    <property type="evidence" value="ECO:0007669"/>
    <property type="project" value="UniProtKB-KW"/>
</dbReference>
<evidence type="ECO:0000256" key="1">
    <source>
        <dbReference type="ARBA" id="ARBA00001966"/>
    </source>
</evidence>
<dbReference type="GO" id="GO:0051536">
    <property type="term" value="F:iron-sulfur cluster binding"/>
    <property type="evidence" value="ECO:0007669"/>
    <property type="project" value="UniProtKB-KW"/>
</dbReference>
<evidence type="ECO:0000256" key="5">
    <source>
        <dbReference type="ARBA" id="ARBA00023014"/>
    </source>
</evidence>
<organism evidence="7 8">
    <name type="scientific">Flavobacterium caeni</name>
    <dbReference type="NCBI Taxonomy" id="490189"/>
    <lineage>
        <taxon>Bacteria</taxon>
        <taxon>Pseudomonadati</taxon>
        <taxon>Bacteroidota</taxon>
        <taxon>Flavobacteriia</taxon>
        <taxon>Flavobacteriales</taxon>
        <taxon>Flavobacteriaceae</taxon>
        <taxon>Flavobacterium</taxon>
    </lineage>
</organism>
<evidence type="ECO:0000256" key="4">
    <source>
        <dbReference type="ARBA" id="ARBA00023004"/>
    </source>
</evidence>
<keyword evidence="3" id="KW-0479">Metal-binding</keyword>
<dbReference type="STRING" id="490189.SAMN02927903_02996"/>
<dbReference type="Proteomes" id="UP000199354">
    <property type="component" value="Unassembled WGS sequence"/>
</dbReference>
<name>A0A1G5K0L5_9FLAO</name>
<dbReference type="PROSITE" id="PS51918">
    <property type="entry name" value="RADICAL_SAM"/>
    <property type="match status" value="1"/>
</dbReference>
<evidence type="ECO:0000256" key="2">
    <source>
        <dbReference type="ARBA" id="ARBA00022691"/>
    </source>
</evidence>
<dbReference type="SFLD" id="SFLDG01094">
    <property type="entry name" value="Uncharacterised_Radical_SAM_Su"/>
    <property type="match status" value="1"/>
</dbReference>
<comment type="cofactor">
    <cofactor evidence="1">
        <name>[4Fe-4S] cluster</name>
        <dbReference type="ChEBI" id="CHEBI:49883"/>
    </cofactor>
</comment>
<accession>A0A1G5K0L5</accession>
<dbReference type="AlphaFoldDB" id="A0A1G5K0L5"/>